<accession>A0A1N7N976</accession>
<proteinExistence type="inferred from homology"/>
<reference evidence="12" key="1">
    <citation type="submission" date="2017-01" db="EMBL/GenBank/DDBJ databases">
        <authorList>
            <person name="Varghese N."/>
            <person name="Submissions S."/>
        </authorList>
    </citation>
    <scope>NUCLEOTIDE SEQUENCE [LARGE SCALE GENOMIC DNA]</scope>
    <source>
        <strain evidence="12">DSM 22306</strain>
    </source>
</reference>
<dbReference type="InterPro" id="IPR055348">
    <property type="entry name" value="DctQ"/>
</dbReference>
<keyword evidence="4 9" id="KW-0997">Cell inner membrane</keyword>
<protein>
    <recommendedName>
        <fullName evidence="9">TRAP transporter small permease protein</fullName>
    </recommendedName>
</protein>
<keyword evidence="12" id="KW-1185">Reference proteome</keyword>
<evidence type="ECO:0000256" key="9">
    <source>
        <dbReference type="RuleBase" id="RU369079"/>
    </source>
</evidence>
<feature type="transmembrane region" description="Helical" evidence="9">
    <location>
        <begin position="138"/>
        <end position="158"/>
    </location>
</feature>
<dbReference type="EMBL" id="FTOE01000008">
    <property type="protein sequence ID" value="SIS94905.1"/>
    <property type="molecule type" value="Genomic_DNA"/>
</dbReference>
<feature type="transmembrane region" description="Helical" evidence="9">
    <location>
        <begin position="60"/>
        <end position="77"/>
    </location>
</feature>
<evidence type="ECO:0000256" key="7">
    <source>
        <dbReference type="ARBA" id="ARBA00023136"/>
    </source>
</evidence>
<dbReference type="GO" id="GO:0005886">
    <property type="term" value="C:plasma membrane"/>
    <property type="evidence" value="ECO:0007669"/>
    <property type="project" value="UniProtKB-SubCell"/>
</dbReference>
<evidence type="ECO:0000256" key="4">
    <source>
        <dbReference type="ARBA" id="ARBA00022519"/>
    </source>
</evidence>
<dbReference type="Proteomes" id="UP000185999">
    <property type="component" value="Unassembled WGS sequence"/>
</dbReference>
<dbReference type="RefSeq" id="WP_054341099.1">
    <property type="nucleotide sequence ID" value="NZ_FTOE01000008.1"/>
</dbReference>
<evidence type="ECO:0000313" key="11">
    <source>
        <dbReference type="EMBL" id="SIS94905.1"/>
    </source>
</evidence>
<sequence length="186" mass="20851">MRSTSRLMRSGYEKSIVLVNKLEGAILIISVLIMGCNNVSNVIGRVVFNQSLYFTDELNSILIIFITFAGTSYAARLGSHIRMTAIFDVLPSLYQKVLITLIAFITSICIFAICYFSVEYISWIAPKGKVLPAMQIPVYLTYIWVPVSLFLTGLEYFATGMKNLFSKDMHLSSQITGDGYDNINEL</sequence>
<keyword evidence="3" id="KW-1003">Cell membrane</keyword>
<gene>
    <name evidence="11" type="ORF">SAMN05421760_108153</name>
</gene>
<dbReference type="InterPro" id="IPR007387">
    <property type="entry name" value="TRAP_DctQ"/>
</dbReference>
<comment type="function">
    <text evidence="9">Part of the tripartite ATP-independent periplasmic (TRAP) transport system.</text>
</comment>
<feature type="transmembrane region" description="Helical" evidence="9">
    <location>
        <begin position="21"/>
        <end position="40"/>
    </location>
</feature>
<evidence type="ECO:0000256" key="8">
    <source>
        <dbReference type="ARBA" id="ARBA00038436"/>
    </source>
</evidence>
<organism evidence="11 12">
    <name type="scientific">Neptunomonas antarctica</name>
    <dbReference type="NCBI Taxonomy" id="619304"/>
    <lineage>
        <taxon>Bacteria</taxon>
        <taxon>Pseudomonadati</taxon>
        <taxon>Pseudomonadota</taxon>
        <taxon>Gammaproteobacteria</taxon>
        <taxon>Oceanospirillales</taxon>
        <taxon>Oceanospirillaceae</taxon>
        <taxon>Neptunomonas</taxon>
    </lineage>
</organism>
<comment type="subcellular location">
    <subcellularLocation>
        <location evidence="1 9">Cell inner membrane</location>
        <topology evidence="1 9">Multi-pass membrane protein</topology>
    </subcellularLocation>
</comment>
<comment type="subunit">
    <text evidence="9">The complex comprises the extracytoplasmic solute receptor protein and the two transmembrane proteins.</text>
</comment>
<evidence type="ECO:0000256" key="1">
    <source>
        <dbReference type="ARBA" id="ARBA00004429"/>
    </source>
</evidence>
<keyword evidence="6 9" id="KW-1133">Transmembrane helix</keyword>
<keyword evidence="2 9" id="KW-0813">Transport</keyword>
<dbReference type="OrthoDB" id="5465095at2"/>
<evidence type="ECO:0000259" key="10">
    <source>
        <dbReference type="Pfam" id="PF04290"/>
    </source>
</evidence>
<dbReference type="PANTHER" id="PTHR35011">
    <property type="entry name" value="2,3-DIKETO-L-GULONATE TRAP TRANSPORTER SMALL PERMEASE PROTEIN YIAM"/>
    <property type="match status" value="1"/>
</dbReference>
<keyword evidence="7 9" id="KW-0472">Membrane</keyword>
<evidence type="ECO:0000256" key="5">
    <source>
        <dbReference type="ARBA" id="ARBA00022692"/>
    </source>
</evidence>
<evidence type="ECO:0000256" key="3">
    <source>
        <dbReference type="ARBA" id="ARBA00022475"/>
    </source>
</evidence>
<name>A0A1N7N976_9GAMM</name>
<dbReference type="AlphaFoldDB" id="A0A1N7N976"/>
<evidence type="ECO:0000256" key="2">
    <source>
        <dbReference type="ARBA" id="ARBA00022448"/>
    </source>
</evidence>
<evidence type="ECO:0000256" key="6">
    <source>
        <dbReference type="ARBA" id="ARBA00022989"/>
    </source>
</evidence>
<dbReference type="GO" id="GO:0022857">
    <property type="term" value="F:transmembrane transporter activity"/>
    <property type="evidence" value="ECO:0007669"/>
    <property type="project" value="UniProtKB-UniRule"/>
</dbReference>
<comment type="similarity">
    <text evidence="8 9">Belongs to the TRAP transporter small permease family.</text>
</comment>
<evidence type="ECO:0000313" key="12">
    <source>
        <dbReference type="Proteomes" id="UP000185999"/>
    </source>
</evidence>
<feature type="transmembrane region" description="Helical" evidence="9">
    <location>
        <begin position="97"/>
        <end position="118"/>
    </location>
</feature>
<feature type="domain" description="Tripartite ATP-independent periplasmic transporters DctQ component" evidence="10">
    <location>
        <begin position="40"/>
        <end position="156"/>
    </location>
</feature>
<dbReference type="Pfam" id="PF04290">
    <property type="entry name" value="DctQ"/>
    <property type="match status" value="1"/>
</dbReference>
<dbReference type="STRING" id="619304.SAMN05421760_108153"/>
<keyword evidence="5 9" id="KW-0812">Transmembrane</keyword>